<accession>A0AAD6YYX3</accession>
<reference evidence="1" key="1">
    <citation type="submission" date="2023-03" db="EMBL/GenBank/DDBJ databases">
        <title>Massive genome expansion in bonnet fungi (Mycena s.s.) driven by repeated elements and novel gene families across ecological guilds.</title>
        <authorList>
            <consortium name="Lawrence Berkeley National Laboratory"/>
            <person name="Harder C.B."/>
            <person name="Miyauchi S."/>
            <person name="Viragh M."/>
            <person name="Kuo A."/>
            <person name="Thoen E."/>
            <person name="Andreopoulos B."/>
            <person name="Lu D."/>
            <person name="Skrede I."/>
            <person name="Drula E."/>
            <person name="Henrissat B."/>
            <person name="Morin E."/>
            <person name="Kohler A."/>
            <person name="Barry K."/>
            <person name="LaButti K."/>
            <person name="Morin E."/>
            <person name="Salamov A."/>
            <person name="Lipzen A."/>
            <person name="Mereny Z."/>
            <person name="Hegedus B."/>
            <person name="Baldrian P."/>
            <person name="Stursova M."/>
            <person name="Weitz H."/>
            <person name="Taylor A."/>
            <person name="Grigoriev I.V."/>
            <person name="Nagy L.G."/>
            <person name="Martin F."/>
            <person name="Kauserud H."/>
        </authorList>
    </citation>
    <scope>NUCLEOTIDE SEQUENCE</scope>
    <source>
        <strain evidence="1">CBHHK002</strain>
    </source>
</reference>
<gene>
    <name evidence="1" type="ORF">DFH08DRAFT_759766</name>
</gene>
<dbReference type="InterPro" id="IPR032675">
    <property type="entry name" value="LRR_dom_sf"/>
</dbReference>
<protein>
    <recommendedName>
        <fullName evidence="3">F-box domain-containing protein</fullName>
    </recommendedName>
</protein>
<dbReference type="AlphaFoldDB" id="A0AAD6YYX3"/>
<comment type="caution">
    <text evidence="1">The sequence shown here is derived from an EMBL/GenBank/DDBJ whole genome shotgun (WGS) entry which is preliminary data.</text>
</comment>
<evidence type="ECO:0000313" key="1">
    <source>
        <dbReference type="EMBL" id="KAJ7302048.1"/>
    </source>
</evidence>
<evidence type="ECO:0008006" key="3">
    <source>
        <dbReference type="Google" id="ProtNLM"/>
    </source>
</evidence>
<dbReference type="Proteomes" id="UP001218218">
    <property type="component" value="Unassembled WGS sequence"/>
</dbReference>
<evidence type="ECO:0000313" key="2">
    <source>
        <dbReference type="Proteomes" id="UP001218218"/>
    </source>
</evidence>
<dbReference type="EMBL" id="JARIHO010000121">
    <property type="protein sequence ID" value="KAJ7302048.1"/>
    <property type="molecule type" value="Genomic_DNA"/>
</dbReference>
<proteinExistence type="predicted"/>
<dbReference type="Gene3D" id="3.80.10.10">
    <property type="entry name" value="Ribonuclease Inhibitor"/>
    <property type="match status" value="1"/>
</dbReference>
<name>A0AAD6YYX3_9AGAR</name>
<sequence length="477" mass="53130">MSIQAKRLVLRARLEDLSSEILLQKELLKKLEHDKVLAKRELNAVMDPVALLPLEISSEIFLQSLDPLPKPQPRARHAPMLLLNICNAWSAIALSTPALWSSIRIDFPCRERLTQLLPIWFQRARNHPLSISLHGDLGRHARYRPLSRDLDDDSNAVDHRVRAMIWQQGDRLKHLQISDDYELEDSEVEMTSEAAFADDGSDLIEIFGTGKTPGPLPLLETLTIRGSIGERRFRGPQILQLLRLAPNIVECNFGYKSSLEKLVVASDKLVLPTLRRLTFGNSETQPGRNPEIFTLLTLPALEVLSVPVWGSGEDLCRFLKRSAAPIQKLVIGAGSGVRSSVLHECMLLLPSLASLQIYWNSPHPADAVYSALVDSPSLLPNLRHLGIRVPTKDPISSASWRALVSAVSARRVEFNVRHVQSLPQDVFAAFRALVVDGVQISIGTARGDFMSGSDDSRIVSVDAENEEPRVILQRTKM</sequence>
<keyword evidence="2" id="KW-1185">Reference proteome</keyword>
<organism evidence="1 2">
    <name type="scientific">Mycena albidolilacea</name>
    <dbReference type="NCBI Taxonomy" id="1033008"/>
    <lineage>
        <taxon>Eukaryota</taxon>
        <taxon>Fungi</taxon>
        <taxon>Dikarya</taxon>
        <taxon>Basidiomycota</taxon>
        <taxon>Agaricomycotina</taxon>
        <taxon>Agaricomycetes</taxon>
        <taxon>Agaricomycetidae</taxon>
        <taxon>Agaricales</taxon>
        <taxon>Marasmiineae</taxon>
        <taxon>Mycenaceae</taxon>
        <taxon>Mycena</taxon>
    </lineage>
</organism>